<evidence type="ECO:0000256" key="1">
    <source>
        <dbReference type="ARBA" id="ARBA00009820"/>
    </source>
</evidence>
<proteinExistence type="inferred from homology"/>
<keyword evidence="2" id="KW-0732">Signal</keyword>
<sequence>MKQLFLLLSSFIALSVHAQDTIGIFPFNKDIGSPKMKGSATYDGVAQAYTLKGGGYDVWYNRDEFRYLWKKMTYDFIVTANFELTGKEGNAQSKVGWMVRKEGDPASAHISTALHGDGLTVLQWRPEAGANMLVPQDERFFSKRNVQVMQLERRGDVFIMRAAGYGEPLQIVGYHEMKNMAGEVLVGLFVCAHDSNAIAEARVSNVRICDPVPMNNNPNPNRAWRVGSRLETIDIFNGKRKIVYQSVGRLESPNWMPGGKKILFNADGLLFTVPVAGGSTAEVLNTGLAKRINGAHCISSDGKMLGIGNSDGRWPNILLLPLSGGTPETVVNEMPAYLHGLSPDNKAVVFTAPRKDMPGAVYDIYKKSVNGGQAVRLTDSKRYEFADGCEYSPDGKYIYYNASQRGGTMQIWRMRPDGSGKEQLTFGAYNNWFPHISPDGKWMAFISFPPETRPNVHPAYASVTIRLMPVSGGAARVIAYLYGGQGSLDENSWSPDSRHLSFVSYTTL</sequence>
<dbReference type="EMBL" id="BAABFN010000002">
    <property type="protein sequence ID" value="GAA4305578.1"/>
    <property type="molecule type" value="Genomic_DNA"/>
</dbReference>
<evidence type="ECO:0000313" key="4">
    <source>
        <dbReference type="Proteomes" id="UP001501207"/>
    </source>
</evidence>
<reference evidence="4" key="1">
    <citation type="journal article" date="2019" name="Int. J. Syst. Evol. Microbiol.">
        <title>The Global Catalogue of Microorganisms (GCM) 10K type strain sequencing project: providing services to taxonomists for standard genome sequencing and annotation.</title>
        <authorList>
            <consortium name="The Broad Institute Genomics Platform"/>
            <consortium name="The Broad Institute Genome Sequencing Center for Infectious Disease"/>
            <person name="Wu L."/>
            <person name="Ma J."/>
        </authorList>
    </citation>
    <scope>NUCLEOTIDE SEQUENCE [LARGE SCALE GENOMIC DNA]</scope>
    <source>
        <strain evidence="4">JCM 17664</strain>
    </source>
</reference>
<protein>
    <submittedName>
        <fullName evidence="3">SMP-30/gluconolactonase/LRE family protein</fullName>
    </submittedName>
</protein>
<comment type="similarity">
    <text evidence="1">Belongs to the TolB family.</text>
</comment>
<dbReference type="Proteomes" id="UP001501207">
    <property type="component" value="Unassembled WGS sequence"/>
</dbReference>
<dbReference type="SUPFAM" id="SSF69304">
    <property type="entry name" value="Tricorn protease N-terminal domain"/>
    <property type="match status" value="1"/>
</dbReference>
<dbReference type="PANTHER" id="PTHR36842">
    <property type="entry name" value="PROTEIN TOLB HOMOLOG"/>
    <property type="match status" value="1"/>
</dbReference>
<comment type="caution">
    <text evidence="3">The sequence shown here is derived from an EMBL/GenBank/DDBJ whole genome shotgun (WGS) entry which is preliminary data.</text>
</comment>
<dbReference type="Pfam" id="PF07676">
    <property type="entry name" value="PD40"/>
    <property type="match status" value="2"/>
</dbReference>
<name>A0ABP8FK00_9BACT</name>
<keyword evidence="4" id="KW-1185">Reference proteome</keyword>
<feature type="signal peptide" evidence="2">
    <location>
        <begin position="1"/>
        <end position="18"/>
    </location>
</feature>
<accession>A0ABP8FK00</accession>
<dbReference type="Gene3D" id="2.120.10.30">
    <property type="entry name" value="TolB, C-terminal domain"/>
    <property type="match status" value="1"/>
</dbReference>
<dbReference type="InterPro" id="IPR011659">
    <property type="entry name" value="WD40"/>
</dbReference>
<dbReference type="PANTHER" id="PTHR36842:SF1">
    <property type="entry name" value="PROTEIN TOLB"/>
    <property type="match status" value="1"/>
</dbReference>
<evidence type="ECO:0000313" key="3">
    <source>
        <dbReference type="EMBL" id="GAA4305578.1"/>
    </source>
</evidence>
<dbReference type="RefSeq" id="WP_344976705.1">
    <property type="nucleotide sequence ID" value="NZ_BAABFN010000002.1"/>
</dbReference>
<gene>
    <name evidence="3" type="ORF">GCM10023143_10920</name>
</gene>
<evidence type="ECO:0000256" key="2">
    <source>
        <dbReference type="SAM" id="SignalP"/>
    </source>
</evidence>
<dbReference type="InterPro" id="IPR011042">
    <property type="entry name" value="6-blade_b-propeller_TolB-like"/>
</dbReference>
<feature type="chain" id="PRO_5046453661" evidence="2">
    <location>
        <begin position="19"/>
        <end position="508"/>
    </location>
</feature>
<organism evidence="3 4">
    <name type="scientific">Compostibacter hankyongensis</name>
    <dbReference type="NCBI Taxonomy" id="1007089"/>
    <lineage>
        <taxon>Bacteria</taxon>
        <taxon>Pseudomonadati</taxon>
        <taxon>Bacteroidota</taxon>
        <taxon>Chitinophagia</taxon>
        <taxon>Chitinophagales</taxon>
        <taxon>Chitinophagaceae</taxon>
        <taxon>Compostibacter</taxon>
    </lineage>
</organism>